<accession>A0A4S2DM28</accession>
<keyword evidence="2" id="KW-1185">Reference proteome</keyword>
<dbReference type="Proteomes" id="UP000306888">
    <property type="component" value="Unassembled WGS sequence"/>
</dbReference>
<dbReference type="RefSeq" id="WP_136003493.1">
    <property type="nucleotide sequence ID" value="NZ_SRYR01000001.1"/>
</dbReference>
<protein>
    <submittedName>
        <fullName evidence="1">DUF4318 domain-containing protein</fullName>
    </submittedName>
</protein>
<evidence type="ECO:0000313" key="1">
    <source>
        <dbReference type="EMBL" id="TGY43329.1"/>
    </source>
</evidence>
<dbReference type="OrthoDB" id="1854379at2"/>
<reference evidence="1 2" key="1">
    <citation type="submission" date="2019-04" db="EMBL/GenBank/DDBJ databases">
        <title>Microbes associate with the intestines of laboratory mice.</title>
        <authorList>
            <person name="Navarre W."/>
            <person name="Wong E."/>
            <person name="Huang K."/>
            <person name="Tropini C."/>
            <person name="Ng K."/>
            <person name="Yu B."/>
        </authorList>
    </citation>
    <scope>NUCLEOTIDE SEQUENCE [LARGE SCALE GENOMIC DNA]</scope>
    <source>
        <strain evidence="1 2">NM50_B9-20</strain>
    </source>
</reference>
<organism evidence="1 2">
    <name type="scientific">Clostridium sartagoforme</name>
    <dbReference type="NCBI Taxonomy" id="84031"/>
    <lineage>
        <taxon>Bacteria</taxon>
        <taxon>Bacillati</taxon>
        <taxon>Bacillota</taxon>
        <taxon>Clostridia</taxon>
        <taxon>Eubacteriales</taxon>
        <taxon>Clostridiaceae</taxon>
        <taxon>Clostridium</taxon>
    </lineage>
</organism>
<gene>
    <name evidence="1" type="ORF">E5347_00530</name>
</gene>
<name>A0A4S2DM28_9CLOT</name>
<dbReference type="EMBL" id="SRYR01000001">
    <property type="protein sequence ID" value="TGY43329.1"/>
    <property type="molecule type" value="Genomic_DNA"/>
</dbReference>
<proteinExistence type="predicted"/>
<evidence type="ECO:0000313" key="2">
    <source>
        <dbReference type="Proteomes" id="UP000306888"/>
    </source>
</evidence>
<sequence length="82" mass="9550">MGMFKNMIKISIDIPYENYTVYPTVSITKDAIINYCIKENIDFEFLENNSDNNMQVKLDNKLYEILRFNAGRGGYGIKCRPV</sequence>
<comment type="caution">
    <text evidence="1">The sequence shown here is derived from an EMBL/GenBank/DDBJ whole genome shotgun (WGS) entry which is preliminary data.</text>
</comment>
<dbReference type="AlphaFoldDB" id="A0A4S2DM28"/>